<feature type="region of interest" description="Disordered" evidence="1">
    <location>
        <begin position="39"/>
        <end position="60"/>
    </location>
</feature>
<dbReference type="Proteomes" id="UP000094828">
    <property type="component" value="Unassembled WGS sequence"/>
</dbReference>
<dbReference type="STRING" id="1841610.A6X21_21780"/>
<evidence type="ECO:0000313" key="3">
    <source>
        <dbReference type="Proteomes" id="UP000094828"/>
    </source>
</evidence>
<proteinExistence type="predicted"/>
<dbReference type="AlphaFoldDB" id="A0A1C3EFW7"/>
<protein>
    <submittedName>
        <fullName evidence="2">Uncharacterized protein</fullName>
    </submittedName>
</protein>
<name>A0A1C3EFW7_9PLAN</name>
<gene>
    <name evidence="2" type="ORF">A6X21_21780</name>
</gene>
<accession>A0A1C3EFW7</accession>
<evidence type="ECO:0000313" key="2">
    <source>
        <dbReference type="EMBL" id="ODA32145.1"/>
    </source>
</evidence>
<organism evidence="2 3">
    <name type="scientific">Planctopirus hydrillae</name>
    <dbReference type="NCBI Taxonomy" id="1841610"/>
    <lineage>
        <taxon>Bacteria</taxon>
        <taxon>Pseudomonadati</taxon>
        <taxon>Planctomycetota</taxon>
        <taxon>Planctomycetia</taxon>
        <taxon>Planctomycetales</taxon>
        <taxon>Planctomycetaceae</taxon>
        <taxon>Planctopirus</taxon>
    </lineage>
</organism>
<keyword evidence="3" id="KW-1185">Reference proteome</keyword>
<reference evidence="2 3" key="1">
    <citation type="submission" date="2016-05" db="EMBL/GenBank/DDBJ databases">
        <title>Genomic and physiological characterization of Planctopirus sp. isolated from fresh water lake.</title>
        <authorList>
            <person name="Subhash Y."/>
            <person name="Ramana C."/>
        </authorList>
    </citation>
    <scope>NUCLEOTIDE SEQUENCE [LARGE SCALE GENOMIC DNA]</scope>
    <source>
        <strain evidence="2 3">JC280</strain>
    </source>
</reference>
<sequence length="60" mass="6778">MVVLIGLLSFVILLIATLLLRERQLRLGWQRIASMTLAQRNRDESTQAGDVGRSADHCDR</sequence>
<dbReference type="EMBL" id="LYDR01000071">
    <property type="protein sequence ID" value="ODA32145.1"/>
    <property type="molecule type" value="Genomic_DNA"/>
</dbReference>
<comment type="caution">
    <text evidence="2">The sequence shown here is derived from an EMBL/GenBank/DDBJ whole genome shotgun (WGS) entry which is preliminary data.</text>
</comment>
<evidence type="ECO:0000256" key="1">
    <source>
        <dbReference type="SAM" id="MobiDB-lite"/>
    </source>
</evidence>